<reference evidence="1 2" key="2">
    <citation type="submission" date="2018-03" db="EMBL/GenBank/DDBJ databases">
        <authorList>
            <person name="Keele B.F."/>
        </authorList>
    </citation>
    <scope>NUCLEOTIDE SEQUENCE [LARGE SCALE GENOMIC DNA]</scope>
    <source>
        <strain evidence="1 2">CCALA 016</strain>
    </source>
</reference>
<sequence length="344" mass="39270">MISVESALQKFGVDEIHVRQRNLDAFREEGVYLFNISVHGGRVSFQLKWEHLGLSSETIAALKQNNAQPTRIKFFKSLQGKLNRLSYLRKEIQKKLMVYCEPYWFAPESKFEELADAVANLKETALLFKDEVLLEYGAEKEKYVSIVEGILRTTQLSQDVQESVKKIYLSNFPTRQQISESFYIELFGPIRVPSIKEQSQFDASLAESETRNYQAKALKELESQFHRSLQTKLSEVIQSATDEFCEILADTLPKLARLSETHLSDRVRAKLTESLERCQNLLNFDQSLKGLAHDLDVLVKVSNGHNEQLLAQSIANIKAALTTETRLLTTQGKGHRALSEWLSL</sequence>
<comment type="caution">
    <text evidence="1">The sequence shown here is derived from an EMBL/GenBank/DDBJ whole genome shotgun (WGS) entry which is preliminary data.</text>
</comment>
<gene>
    <name evidence="1" type="ORF">C7H19_24565</name>
</gene>
<dbReference type="Proteomes" id="UP000239001">
    <property type="component" value="Unassembled WGS sequence"/>
</dbReference>
<evidence type="ECO:0000313" key="1">
    <source>
        <dbReference type="EMBL" id="PSF28546.1"/>
    </source>
</evidence>
<organism evidence="1 2">
    <name type="scientific">Aphanothece hegewaldii CCALA 016</name>
    <dbReference type="NCBI Taxonomy" id="2107694"/>
    <lineage>
        <taxon>Bacteria</taxon>
        <taxon>Bacillati</taxon>
        <taxon>Cyanobacteriota</taxon>
        <taxon>Cyanophyceae</taxon>
        <taxon>Oscillatoriophycideae</taxon>
        <taxon>Chroococcales</taxon>
        <taxon>Aphanothecaceae</taxon>
        <taxon>Aphanothece</taxon>
    </lineage>
</organism>
<keyword evidence="2" id="KW-1185">Reference proteome</keyword>
<dbReference type="AlphaFoldDB" id="A0A2T1LQQ4"/>
<dbReference type="EMBL" id="PXOH01000072">
    <property type="protein sequence ID" value="PSF28546.1"/>
    <property type="molecule type" value="Genomic_DNA"/>
</dbReference>
<proteinExistence type="predicted"/>
<dbReference type="OrthoDB" id="586494at2"/>
<accession>A0A2T1LQQ4</accession>
<protein>
    <submittedName>
        <fullName evidence="1">Uncharacterized protein</fullName>
    </submittedName>
</protein>
<reference evidence="1 2" key="1">
    <citation type="submission" date="2018-03" db="EMBL/GenBank/DDBJ databases">
        <title>The ancient ancestry and fast evolution of plastids.</title>
        <authorList>
            <person name="Moore K.R."/>
            <person name="Magnabosco C."/>
            <person name="Momper L."/>
            <person name="Gold D.A."/>
            <person name="Bosak T."/>
            <person name="Fournier G.P."/>
        </authorList>
    </citation>
    <scope>NUCLEOTIDE SEQUENCE [LARGE SCALE GENOMIC DNA]</scope>
    <source>
        <strain evidence="1 2">CCALA 016</strain>
    </source>
</reference>
<dbReference type="RefSeq" id="WP_106459534.1">
    <property type="nucleotide sequence ID" value="NZ_PXOH01000072.1"/>
</dbReference>
<evidence type="ECO:0000313" key="2">
    <source>
        <dbReference type="Proteomes" id="UP000239001"/>
    </source>
</evidence>
<name>A0A2T1LQQ4_9CHRO</name>